<dbReference type="EMBL" id="VXLD01000025">
    <property type="protein sequence ID" value="KAB1851145.1"/>
    <property type="molecule type" value="Genomic_DNA"/>
</dbReference>
<feature type="region of interest" description="Disordered" evidence="1">
    <location>
        <begin position="39"/>
        <end position="61"/>
    </location>
</feature>
<evidence type="ECO:0000313" key="3">
    <source>
        <dbReference type="Proteomes" id="UP000325788"/>
    </source>
</evidence>
<dbReference type="Proteomes" id="UP000325788">
    <property type="component" value="Unassembled WGS sequence"/>
</dbReference>
<evidence type="ECO:0000256" key="1">
    <source>
        <dbReference type="SAM" id="MobiDB-lite"/>
    </source>
</evidence>
<comment type="caution">
    <text evidence="2">The sequence shown here is derived from an EMBL/GenBank/DDBJ whole genome shotgun (WGS) entry which is preliminary data.</text>
</comment>
<proteinExistence type="predicted"/>
<name>A0A5N4W7A5_9GAMM</name>
<reference evidence="2 3" key="1">
    <citation type="submission" date="2019-09" db="EMBL/GenBank/DDBJ databases">
        <title>Draft genome sequence of Acinetobacter tandoii W4-4-4 isolated from environmental water sample.</title>
        <authorList>
            <person name="Wee S.K."/>
            <person name="Yan B."/>
            <person name="Mustaffa S.B."/>
            <person name="Yap E.P.H."/>
        </authorList>
    </citation>
    <scope>NUCLEOTIDE SEQUENCE [LARGE SCALE GENOMIC DNA]</scope>
    <source>
        <strain evidence="2 3">W4-4-4</strain>
    </source>
</reference>
<dbReference type="AlphaFoldDB" id="A0A5N4W7A5"/>
<evidence type="ECO:0008006" key="4">
    <source>
        <dbReference type="Google" id="ProtNLM"/>
    </source>
</evidence>
<feature type="compositionally biased region" description="Low complexity" evidence="1">
    <location>
        <begin position="244"/>
        <end position="261"/>
    </location>
</feature>
<protein>
    <recommendedName>
        <fullName evidence="4">Lipoprotein</fullName>
    </recommendedName>
</protein>
<dbReference type="PROSITE" id="PS51257">
    <property type="entry name" value="PROKAR_LIPOPROTEIN"/>
    <property type="match status" value="1"/>
</dbReference>
<dbReference type="RefSeq" id="WP_044738210.1">
    <property type="nucleotide sequence ID" value="NZ_VXLD01000025.1"/>
</dbReference>
<sequence>MLQSQLRFHLILMGTLALSGCVDENGNVSVGVSLGGTGTGSGIPIGTPNPTPNPRPDVEPDRMEDDAEYAVAYPDPVVQNCYGVERTIQFIEHYNETPVFAGDRQDLFGVNSKTLPPIKFKLRVTIKNTLPTRVYEYIDSCKAAFQLSGSKTVKTTQSDYCLNDETVNVYQPNEERTYYYAFNLPNILQTWTASYHAEYSTAFYSDSVQRNQCETLSTQLVVDPYPSSMDGAPPDKDSGTASVNTGSQNSNTDDSSQSGSDESPIFGGFGLGDEL</sequence>
<gene>
    <name evidence="2" type="ORF">F4W09_16870</name>
</gene>
<evidence type="ECO:0000313" key="2">
    <source>
        <dbReference type="EMBL" id="KAB1851145.1"/>
    </source>
</evidence>
<accession>A0A5N4W7A5</accession>
<organism evidence="2 3">
    <name type="scientific">Acinetobacter tandoii</name>
    <dbReference type="NCBI Taxonomy" id="202954"/>
    <lineage>
        <taxon>Bacteria</taxon>
        <taxon>Pseudomonadati</taxon>
        <taxon>Pseudomonadota</taxon>
        <taxon>Gammaproteobacteria</taxon>
        <taxon>Moraxellales</taxon>
        <taxon>Moraxellaceae</taxon>
        <taxon>Acinetobacter</taxon>
    </lineage>
</organism>
<feature type="region of interest" description="Disordered" evidence="1">
    <location>
        <begin position="222"/>
        <end position="275"/>
    </location>
</feature>